<evidence type="ECO:0000313" key="2">
    <source>
        <dbReference type="EMBL" id="TNN30229.1"/>
    </source>
</evidence>
<accession>A0A4Z2ENA3</accession>
<sequence>MPRVRCGLWGSAGVEEISGNKPLPARRVNKRPGVVSEGATKPRSYSPSWICVVMKHFLLLSEHRGTDLQAKHRYDSLY</sequence>
<evidence type="ECO:0000256" key="1">
    <source>
        <dbReference type="SAM" id="MobiDB-lite"/>
    </source>
</evidence>
<name>A0A4Z2ENA3_9TELE</name>
<keyword evidence="3" id="KW-1185">Reference proteome</keyword>
<dbReference type="EMBL" id="SRLO01004726">
    <property type="protein sequence ID" value="TNN30229.1"/>
    <property type="molecule type" value="Genomic_DNA"/>
</dbReference>
<protein>
    <submittedName>
        <fullName evidence="2">Uncharacterized protein</fullName>
    </submittedName>
</protein>
<gene>
    <name evidence="2" type="ORF">EYF80_059619</name>
</gene>
<comment type="caution">
    <text evidence="2">The sequence shown here is derived from an EMBL/GenBank/DDBJ whole genome shotgun (WGS) entry which is preliminary data.</text>
</comment>
<dbReference type="Proteomes" id="UP000314294">
    <property type="component" value="Unassembled WGS sequence"/>
</dbReference>
<organism evidence="2 3">
    <name type="scientific">Liparis tanakae</name>
    <name type="common">Tanaka's snailfish</name>
    <dbReference type="NCBI Taxonomy" id="230148"/>
    <lineage>
        <taxon>Eukaryota</taxon>
        <taxon>Metazoa</taxon>
        <taxon>Chordata</taxon>
        <taxon>Craniata</taxon>
        <taxon>Vertebrata</taxon>
        <taxon>Euteleostomi</taxon>
        <taxon>Actinopterygii</taxon>
        <taxon>Neopterygii</taxon>
        <taxon>Teleostei</taxon>
        <taxon>Neoteleostei</taxon>
        <taxon>Acanthomorphata</taxon>
        <taxon>Eupercaria</taxon>
        <taxon>Perciformes</taxon>
        <taxon>Cottioidei</taxon>
        <taxon>Cottales</taxon>
        <taxon>Liparidae</taxon>
        <taxon>Liparis</taxon>
    </lineage>
</organism>
<evidence type="ECO:0000313" key="3">
    <source>
        <dbReference type="Proteomes" id="UP000314294"/>
    </source>
</evidence>
<proteinExistence type="predicted"/>
<dbReference type="AlphaFoldDB" id="A0A4Z2ENA3"/>
<reference evidence="2 3" key="1">
    <citation type="submission" date="2019-03" db="EMBL/GenBank/DDBJ databases">
        <title>First draft genome of Liparis tanakae, snailfish: a comprehensive survey of snailfish specific genes.</title>
        <authorList>
            <person name="Kim W."/>
            <person name="Song I."/>
            <person name="Jeong J.-H."/>
            <person name="Kim D."/>
            <person name="Kim S."/>
            <person name="Ryu S."/>
            <person name="Song J.Y."/>
            <person name="Lee S.K."/>
        </authorList>
    </citation>
    <scope>NUCLEOTIDE SEQUENCE [LARGE SCALE GENOMIC DNA]</scope>
    <source>
        <tissue evidence="2">Muscle</tissue>
    </source>
</reference>
<feature type="region of interest" description="Disordered" evidence="1">
    <location>
        <begin position="23"/>
        <end position="43"/>
    </location>
</feature>